<evidence type="ECO:0000313" key="5">
    <source>
        <dbReference type="EMBL" id="PSN83536.1"/>
    </source>
</evidence>
<dbReference type="Proteomes" id="UP000240880">
    <property type="component" value="Unassembled WGS sequence"/>
</dbReference>
<feature type="domain" description="Transketolase-like pyrimidine-binding" evidence="4">
    <location>
        <begin position="6"/>
        <end position="181"/>
    </location>
</feature>
<dbReference type="EMBL" id="NEXC01000021">
    <property type="protein sequence ID" value="PSN83536.1"/>
    <property type="molecule type" value="Genomic_DNA"/>
</dbReference>
<protein>
    <submittedName>
        <fullName evidence="5">Alpha-ketoacid dehydrogenase subunit beta</fullName>
    </submittedName>
</protein>
<dbReference type="FunFam" id="3.40.50.920:FF:000001">
    <property type="entry name" value="Pyruvate dehydrogenase E1 beta subunit"/>
    <property type="match status" value="1"/>
</dbReference>
<evidence type="ECO:0000313" key="6">
    <source>
        <dbReference type="Proteomes" id="UP000240880"/>
    </source>
</evidence>
<comment type="caution">
    <text evidence="5">The sequence shown here is derived from an EMBL/GenBank/DDBJ whole genome shotgun (WGS) entry which is preliminary data.</text>
</comment>
<sequence>MGTIEMTFGSAIRQALREEMSRDPDVFLLGEDIGKYGGAFKVTMALIDEFGPERVIDTPISEAAIVGVALGAALMGKRPVAEIMYMDFLQLAMEQLVTQAARARFLSGGKLEVPMTVRTQYSLGRTYGPQHTQFFPSWFFQAPGLYVALPSTPADAKGLLKSAIRGRNPVLFIECGALYTTSGPVPEEEYLTPFGKASVKRSGNHVTLVAFSRVVLEALKAAEELSEEGINVEVIDPLTIQPLDKETIVNSVRKTHRLVLASDDFAIGGVGSAVVSAILEDVFYELEAPIKIVGSPPFPAPSNYVLEQQYMINKEKIKEAIREVISA</sequence>
<evidence type="ECO:0000256" key="3">
    <source>
        <dbReference type="ARBA" id="ARBA00023052"/>
    </source>
</evidence>
<dbReference type="GO" id="GO:0006082">
    <property type="term" value="P:organic acid metabolic process"/>
    <property type="evidence" value="ECO:0007669"/>
    <property type="project" value="UniProtKB-ARBA"/>
</dbReference>
<evidence type="ECO:0000256" key="2">
    <source>
        <dbReference type="ARBA" id="ARBA00023002"/>
    </source>
</evidence>
<dbReference type="AlphaFoldDB" id="A0A2R6AAZ4"/>
<proteinExistence type="predicted"/>
<keyword evidence="3" id="KW-0786">Thiamine pyrophosphate</keyword>
<organism evidence="5 6">
    <name type="scientific">Candidatus Marsarchaeota G1 archaeon OSP_D</name>
    <dbReference type="NCBI Taxonomy" id="1978155"/>
    <lineage>
        <taxon>Archaea</taxon>
        <taxon>Candidatus Marsarchaeota</taxon>
        <taxon>Candidatus Marsarchaeota group 1</taxon>
    </lineage>
</organism>
<dbReference type="SUPFAM" id="SSF52922">
    <property type="entry name" value="TK C-terminal domain-like"/>
    <property type="match status" value="1"/>
</dbReference>
<dbReference type="SUPFAM" id="SSF52518">
    <property type="entry name" value="Thiamin diphosphate-binding fold (THDP-binding)"/>
    <property type="match status" value="1"/>
</dbReference>
<dbReference type="PANTHER" id="PTHR43257">
    <property type="entry name" value="PYRUVATE DEHYDROGENASE E1 COMPONENT BETA SUBUNIT"/>
    <property type="match status" value="1"/>
</dbReference>
<keyword evidence="2" id="KW-0560">Oxidoreductase</keyword>
<dbReference type="InterPro" id="IPR029061">
    <property type="entry name" value="THDP-binding"/>
</dbReference>
<dbReference type="CDD" id="cd07036">
    <property type="entry name" value="TPP_PYR_E1-PDHc-beta_like"/>
    <property type="match status" value="1"/>
</dbReference>
<dbReference type="NCBIfam" id="NF006667">
    <property type="entry name" value="PRK09212.1"/>
    <property type="match status" value="1"/>
</dbReference>
<dbReference type="Gene3D" id="3.40.50.970">
    <property type="match status" value="1"/>
</dbReference>
<dbReference type="InterPro" id="IPR005475">
    <property type="entry name" value="Transketolase-like_Pyr-bd"/>
</dbReference>
<evidence type="ECO:0000259" key="4">
    <source>
        <dbReference type="SMART" id="SM00861"/>
    </source>
</evidence>
<dbReference type="PANTHER" id="PTHR43257:SF2">
    <property type="entry name" value="PYRUVATE DEHYDROGENASE E1 COMPONENT SUBUNIT BETA"/>
    <property type="match status" value="1"/>
</dbReference>
<dbReference type="GO" id="GO:0016491">
    <property type="term" value="F:oxidoreductase activity"/>
    <property type="evidence" value="ECO:0007669"/>
    <property type="project" value="UniProtKB-KW"/>
</dbReference>
<dbReference type="Gene3D" id="3.40.50.920">
    <property type="match status" value="1"/>
</dbReference>
<dbReference type="SMART" id="SM00861">
    <property type="entry name" value="Transket_pyr"/>
    <property type="match status" value="1"/>
</dbReference>
<dbReference type="FunFam" id="3.40.50.970:FF:000001">
    <property type="entry name" value="Pyruvate dehydrogenase E1 beta subunit"/>
    <property type="match status" value="1"/>
</dbReference>
<dbReference type="GO" id="GO:0044272">
    <property type="term" value="P:sulfur compound biosynthetic process"/>
    <property type="evidence" value="ECO:0007669"/>
    <property type="project" value="UniProtKB-ARBA"/>
</dbReference>
<accession>A0A2R6AAZ4</accession>
<reference evidence="5 6" key="1">
    <citation type="submission" date="2017-04" db="EMBL/GenBank/DDBJ databases">
        <title>Novel microbial lineages endemic to geothermal iron-oxide mats fill important gaps in the evolutionary history of Archaea.</title>
        <authorList>
            <person name="Jay Z.J."/>
            <person name="Beam J.P."/>
            <person name="Dlakic M."/>
            <person name="Rusch D.B."/>
            <person name="Kozubal M.A."/>
            <person name="Inskeep W.P."/>
        </authorList>
    </citation>
    <scope>NUCLEOTIDE SEQUENCE [LARGE SCALE GENOMIC DNA]</scope>
    <source>
        <strain evidence="5">OSP_D</strain>
    </source>
</reference>
<name>A0A2R6AAZ4_9ARCH</name>
<gene>
    <name evidence="5" type="ORF">B9Q01_04365</name>
</gene>
<dbReference type="InterPro" id="IPR009014">
    <property type="entry name" value="Transketo_C/PFOR_II"/>
</dbReference>
<evidence type="ECO:0000256" key="1">
    <source>
        <dbReference type="ARBA" id="ARBA00001964"/>
    </source>
</evidence>
<dbReference type="InterPro" id="IPR033248">
    <property type="entry name" value="Transketolase_C"/>
</dbReference>
<comment type="cofactor">
    <cofactor evidence="1">
        <name>thiamine diphosphate</name>
        <dbReference type="ChEBI" id="CHEBI:58937"/>
    </cofactor>
</comment>
<dbReference type="Pfam" id="PF02780">
    <property type="entry name" value="Transketolase_C"/>
    <property type="match status" value="1"/>
</dbReference>
<dbReference type="Pfam" id="PF02779">
    <property type="entry name" value="Transket_pyr"/>
    <property type="match status" value="1"/>
</dbReference>